<dbReference type="Pfam" id="PF02082">
    <property type="entry name" value="Rrf2"/>
    <property type="match status" value="1"/>
</dbReference>
<evidence type="ECO:0000256" key="2">
    <source>
        <dbReference type="ARBA" id="ARBA00034078"/>
    </source>
</evidence>
<dbReference type="SUPFAM" id="SSF46785">
    <property type="entry name" value="Winged helix' DNA-binding domain"/>
    <property type="match status" value="1"/>
</dbReference>
<evidence type="ECO:0000313" key="6">
    <source>
        <dbReference type="Proteomes" id="UP000032076"/>
    </source>
</evidence>
<keyword evidence="7" id="KW-1185">Reference proteome</keyword>
<dbReference type="OrthoDB" id="9795923at2"/>
<dbReference type="Proteomes" id="UP000040576">
    <property type="component" value="Unassembled WGS sequence"/>
</dbReference>
<dbReference type="GO" id="GO:0003700">
    <property type="term" value="F:DNA-binding transcription factor activity"/>
    <property type="evidence" value="ECO:0007669"/>
    <property type="project" value="TreeGrafter"/>
</dbReference>
<reference evidence="4 7" key="1">
    <citation type="submission" date="2014-07" db="EMBL/GenBank/DDBJ databases">
        <authorList>
            <person name="Wibberg Daniel"/>
        </authorList>
    </citation>
    <scope>NUCLEOTIDE SEQUENCE [LARGE SCALE GENOMIC DNA]</scope>
</reference>
<dbReference type="PANTHER" id="PTHR33221">
    <property type="entry name" value="WINGED HELIX-TURN-HELIX TRANSCRIPTIONAL REGULATOR, RRF2 FAMILY"/>
    <property type="match status" value="1"/>
</dbReference>
<dbReference type="GO" id="GO:0003677">
    <property type="term" value="F:DNA binding"/>
    <property type="evidence" value="ECO:0007669"/>
    <property type="project" value="UniProtKB-KW"/>
</dbReference>
<dbReference type="Proteomes" id="UP000032076">
    <property type="component" value="Unassembled WGS sequence"/>
</dbReference>
<gene>
    <name evidence="5" type="ORF">B4167_1210</name>
    <name evidence="4" type="ORF">BT1A1_2601</name>
</gene>
<dbReference type="NCBIfam" id="TIGR00738">
    <property type="entry name" value="rrf2_super"/>
    <property type="match status" value="1"/>
</dbReference>
<keyword evidence="1" id="KW-0238">DNA-binding</keyword>
<proteinExistence type="predicted"/>
<dbReference type="AlphaFoldDB" id="A0A090KUP1"/>
<dbReference type="InterPro" id="IPR036390">
    <property type="entry name" value="WH_DNA-bd_sf"/>
</dbReference>
<dbReference type="InterPro" id="IPR036388">
    <property type="entry name" value="WH-like_DNA-bd_sf"/>
</dbReference>
<dbReference type="RefSeq" id="WP_034771892.1">
    <property type="nucleotide sequence ID" value="NZ_CCRF01000072.1"/>
</dbReference>
<dbReference type="InterPro" id="IPR000944">
    <property type="entry name" value="Tscrpt_reg_Rrf2"/>
</dbReference>
<name>A0A090KUP1_9BACI</name>
<accession>A0A090KUP1</accession>
<reference evidence="5 6" key="2">
    <citation type="submission" date="2015-01" db="EMBL/GenBank/DDBJ databases">
        <title>Draft Genome Sequences of Four Bacillus thermoamylovorans Strains, Isolated From Food Products.</title>
        <authorList>
            <person name="Krawcyk A.O."/>
            <person name="Berendsen E.M."/>
            <person name="Eijlander R.T."/>
            <person name="de Jong A."/>
            <person name="Wells-Bennik M."/>
            <person name="Kuipers O.P."/>
        </authorList>
    </citation>
    <scope>NUCLEOTIDE SEQUENCE [LARGE SCALE GENOMIC DNA]</scope>
    <source>
        <strain evidence="5 6">B4167</strain>
    </source>
</reference>
<dbReference type="InterPro" id="IPR030489">
    <property type="entry name" value="TR_Rrf2-type_CS"/>
</dbReference>
<protein>
    <recommendedName>
        <fullName evidence="3">HTH-type transcriptional regulator NsrR</fullName>
    </recommendedName>
</protein>
<dbReference type="EMBL" id="JXLU01000095">
    <property type="protein sequence ID" value="KIO72520.1"/>
    <property type="molecule type" value="Genomic_DNA"/>
</dbReference>
<evidence type="ECO:0000313" key="5">
    <source>
        <dbReference type="EMBL" id="KIO72520.1"/>
    </source>
</evidence>
<dbReference type="Gene3D" id="1.10.10.10">
    <property type="entry name" value="Winged helix-like DNA-binding domain superfamily/Winged helix DNA-binding domain"/>
    <property type="match status" value="1"/>
</dbReference>
<evidence type="ECO:0000313" key="4">
    <source>
        <dbReference type="EMBL" id="CEE02419.1"/>
    </source>
</evidence>
<dbReference type="PANTHER" id="PTHR33221:SF4">
    <property type="entry name" value="HTH-TYPE TRANSCRIPTIONAL REPRESSOR NSRR"/>
    <property type="match status" value="1"/>
</dbReference>
<dbReference type="EMBL" id="CCRF01000072">
    <property type="protein sequence ID" value="CEE02419.1"/>
    <property type="molecule type" value="Genomic_DNA"/>
</dbReference>
<sequence length="148" mass="16681">MKLTSYTDYSLRTLIYLASLETDRLCNIQEISDAYGISKNHLMKVVHHLGKLGIIETVRGRNGGFRLALPPGDINIGKLVRQTEDGFYLVDCFNPDTPNACVITPVCGLSHILREALQAYLHVLDKYTLADIVKSPEAYRELLFKEIQ</sequence>
<evidence type="ECO:0000313" key="7">
    <source>
        <dbReference type="Proteomes" id="UP000040576"/>
    </source>
</evidence>
<dbReference type="GO" id="GO:0005829">
    <property type="term" value="C:cytosol"/>
    <property type="evidence" value="ECO:0007669"/>
    <property type="project" value="TreeGrafter"/>
</dbReference>
<dbReference type="PATRIC" id="fig|35841.7.peg.4017"/>
<comment type="cofactor">
    <cofactor evidence="2">
        <name>[2Fe-2S] cluster</name>
        <dbReference type="ChEBI" id="CHEBI:190135"/>
    </cofactor>
</comment>
<dbReference type="PROSITE" id="PS01332">
    <property type="entry name" value="HTH_RRF2_1"/>
    <property type="match status" value="1"/>
</dbReference>
<evidence type="ECO:0000256" key="1">
    <source>
        <dbReference type="ARBA" id="ARBA00023125"/>
    </source>
</evidence>
<evidence type="ECO:0000256" key="3">
    <source>
        <dbReference type="ARBA" id="ARBA00040173"/>
    </source>
</evidence>
<dbReference type="PROSITE" id="PS51197">
    <property type="entry name" value="HTH_RRF2_2"/>
    <property type="match status" value="1"/>
</dbReference>
<organism evidence="4 7">
    <name type="scientific">Caldibacillus thermoamylovorans</name>
    <dbReference type="NCBI Taxonomy" id="35841"/>
    <lineage>
        <taxon>Bacteria</taxon>
        <taxon>Bacillati</taxon>
        <taxon>Bacillota</taxon>
        <taxon>Bacilli</taxon>
        <taxon>Bacillales</taxon>
        <taxon>Bacillaceae</taxon>
        <taxon>Caldibacillus</taxon>
    </lineage>
</organism>